<dbReference type="InterPro" id="IPR009091">
    <property type="entry name" value="RCC1/BLIP-II"/>
</dbReference>
<keyword evidence="2" id="KW-1185">Reference proteome</keyword>
<organism evidence="1 2">
    <name type="scientific">Pseudomonas phage Psa21</name>
    <dbReference type="NCBI Taxonomy" id="2530023"/>
    <lineage>
        <taxon>Viruses</taxon>
        <taxon>Duplodnaviria</taxon>
        <taxon>Heunggongvirae</taxon>
        <taxon>Uroviricota</taxon>
        <taxon>Caudoviricetes</taxon>
        <taxon>Chimalliviridae</taxon>
        <taxon>Tepukevirus</taxon>
        <taxon>Tepukevirus Psa21</taxon>
    </lineage>
</organism>
<accession>A0A481W4K7</accession>
<dbReference type="SUPFAM" id="SSF50985">
    <property type="entry name" value="RCC1/BLIP-II"/>
    <property type="match status" value="1"/>
</dbReference>
<name>A0A481W4K7_9CAUD</name>
<sequence>MATLSTTGLYPEDLNGNNPLNLVQNEIQTLTVPGKDDYYFIIPKAAPFFVDSLEVVNAQTGQVYKEDEDYLVGHWFIEAMDSIGRPIAGSIRFMKRTIVGQVRLKYRTIGGNWGFSDTQILAELNRKLLNPLVRSWGMIGELPYSFPALEHDQSIDSLIGSKEIEEAISRLADIVEAAAAGASDQHLKDFGNPHRVTKDQTGLGLVQNFGMATNPEAIQGSLTNRYISPASMMAAINAIAVAPLNAHITATGNVHSLRASDINLGNVPNYAAANPTQAIDVTNNSTLTTPYSVALMIQKLAGTSRIDDIEAKLNAHLADINTNPHKVTADQVNTYTKQIIDQKIAQASGGGGNADTFDGKTPAEWAAQFVSTDEFNTFISSTQFGGAVTEAFQAVNDPTLIPDPSTIEEDEAKAALLVNGGMAMYDAYGLWNGSGDNRLVADTSIPMYPSAGAVAFPEFITGGQDRWVSQLNARYYVTARGGIISSGSAAIGAPVGWKDDASFAPANAVSAIWATKTELFAMSAADGSIRRFKADNTNVVVVAATATRKPVSMRVSPQLVNTQSLGVAEVEVGDEEDFVVEYVPLGDATFVTSMNNLMNTVKATDPIADIRIGETQILILTETKGVFLANINRANPAAITVALVASPTATSGDGVVVGLRSAGLIDNSETGTGIAQISGMYDHFAMLTNKGKPYFIGDNSQGQCEVKVNQVPLLTIMAGYKFTVTVNNLNQAQFFGDSPDNSLLFSQRGISIDPNDPDSAWYK</sequence>
<dbReference type="Proteomes" id="UP000294134">
    <property type="component" value="Segment"/>
</dbReference>
<evidence type="ECO:0000313" key="1">
    <source>
        <dbReference type="EMBL" id="QBJ02710.1"/>
    </source>
</evidence>
<protein>
    <submittedName>
        <fullName evidence="1">Virion structural protein</fullName>
    </submittedName>
</protein>
<dbReference type="EMBL" id="MK552327">
    <property type="protein sequence ID" value="QBJ02710.1"/>
    <property type="molecule type" value="Genomic_DNA"/>
</dbReference>
<evidence type="ECO:0000313" key="2">
    <source>
        <dbReference type="Proteomes" id="UP000294134"/>
    </source>
</evidence>
<gene>
    <name evidence="1" type="ORF">PSA21_184</name>
</gene>
<reference evidence="1 2" key="1">
    <citation type="submission" date="2019-02" db="EMBL/GenBank/DDBJ databases">
        <authorList>
            <person name="Frampton R.A."/>
            <person name="Wojtus J.K."/>
            <person name="Fineran P.C."/>
            <person name="Hendrickson H.L."/>
        </authorList>
    </citation>
    <scope>NUCLEOTIDE SEQUENCE [LARGE SCALE GENOMIC DNA]</scope>
</reference>
<proteinExistence type="predicted"/>
<dbReference type="Gene3D" id="2.130.10.30">
    <property type="entry name" value="Regulator of chromosome condensation 1/beta-lactamase-inhibitor protein II"/>
    <property type="match status" value="1"/>
</dbReference>